<dbReference type="KEGG" id="asip:AQUSIP_25250"/>
<keyword evidence="2" id="KW-1133">Transmembrane helix</keyword>
<feature type="transmembrane region" description="Helical" evidence="2">
    <location>
        <begin position="212"/>
        <end position="234"/>
    </location>
</feature>
<feature type="region of interest" description="Disordered" evidence="1">
    <location>
        <begin position="239"/>
        <end position="260"/>
    </location>
</feature>
<name>A0A5E4PKW9_9COXI</name>
<evidence type="ECO:0000313" key="3">
    <source>
        <dbReference type="EMBL" id="VVC77198.1"/>
    </source>
</evidence>
<dbReference type="Proteomes" id="UP000324194">
    <property type="component" value="Chromosome 2"/>
</dbReference>
<evidence type="ECO:0000256" key="2">
    <source>
        <dbReference type="SAM" id="Phobius"/>
    </source>
</evidence>
<evidence type="ECO:0000313" key="4">
    <source>
        <dbReference type="Proteomes" id="UP000324194"/>
    </source>
</evidence>
<organism evidence="3 4">
    <name type="scientific">Aquicella siphonis</name>
    <dbReference type="NCBI Taxonomy" id="254247"/>
    <lineage>
        <taxon>Bacteria</taxon>
        <taxon>Pseudomonadati</taxon>
        <taxon>Pseudomonadota</taxon>
        <taxon>Gammaproteobacteria</taxon>
        <taxon>Legionellales</taxon>
        <taxon>Coxiellaceae</taxon>
        <taxon>Aquicella</taxon>
    </lineage>
</organism>
<evidence type="ECO:0000256" key="1">
    <source>
        <dbReference type="SAM" id="MobiDB-lite"/>
    </source>
</evidence>
<keyword evidence="2" id="KW-0472">Membrane</keyword>
<gene>
    <name evidence="3" type="ORF">AQUSIP_25250</name>
</gene>
<keyword evidence="4" id="KW-1185">Reference proteome</keyword>
<sequence>MSSPRLTFIDILTEDFTNPEVMTLCRQSSQAKIRSRIVSRVFDEFPSLVTPEELDTLSDQFQQIFSEIRTVRLSDNGIHLDSQDDKTRLRLWESAIADKARRELLDDQGKIKKEIVVLLDWEKYLDQIDNCSLICAFVGAVNHFAILRFADQIEKQKEKFTAACDYVNSNYRGWIQDVMKKAACPIDPPSSRASEPDMIRKILAFPLEHKELTAAMGLTGLLIAGLAITGTLLFKSVSGKNGSNASPPDSPSPHDARRYT</sequence>
<dbReference type="AlphaFoldDB" id="A0A5E4PKW9"/>
<proteinExistence type="predicted"/>
<reference evidence="3 4" key="1">
    <citation type="submission" date="2019-08" db="EMBL/GenBank/DDBJ databases">
        <authorList>
            <person name="Guy L."/>
        </authorList>
    </citation>
    <scope>NUCLEOTIDE SEQUENCE [LARGE SCALE GENOMIC DNA]</scope>
    <source>
        <strain evidence="3 4">SGT-108</strain>
    </source>
</reference>
<keyword evidence="2" id="KW-0812">Transmembrane</keyword>
<dbReference type="EMBL" id="LR699120">
    <property type="protein sequence ID" value="VVC77198.1"/>
    <property type="molecule type" value="Genomic_DNA"/>
</dbReference>
<dbReference type="RefSeq" id="WP_148340587.1">
    <property type="nucleotide sequence ID" value="NZ_LR699120.1"/>
</dbReference>
<protein>
    <submittedName>
        <fullName evidence="3">Uncharacterized protein</fullName>
    </submittedName>
</protein>
<accession>A0A5E4PKW9</accession>